<evidence type="ECO:0000313" key="2">
    <source>
        <dbReference type="EMBL" id="MVX64924.1"/>
    </source>
</evidence>
<reference evidence="2" key="1">
    <citation type="submission" date="2019-12" db="EMBL/GenBank/DDBJ databases">
        <title>Microbes associate with the intestines of laboratory mice.</title>
        <authorList>
            <person name="Navarre W."/>
            <person name="Wong E."/>
        </authorList>
    </citation>
    <scope>NUCLEOTIDE SEQUENCE</scope>
    <source>
        <strain evidence="2">NM79_F5</strain>
    </source>
</reference>
<dbReference type="Proteomes" id="UP000656077">
    <property type="component" value="Unassembled WGS sequence"/>
</dbReference>
<comment type="caution">
    <text evidence="2">The sequence shown here is derived from an EMBL/GenBank/DDBJ whole genome shotgun (WGS) entry which is preliminary data.</text>
</comment>
<evidence type="ECO:0000256" key="1">
    <source>
        <dbReference type="SAM" id="Phobius"/>
    </source>
</evidence>
<evidence type="ECO:0000313" key="3">
    <source>
        <dbReference type="Proteomes" id="UP000656077"/>
    </source>
</evidence>
<feature type="transmembrane region" description="Helical" evidence="1">
    <location>
        <begin position="139"/>
        <end position="158"/>
    </location>
</feature>
<keyword evidence="1" id="KW-0472">Membrane</keyword>
<accession>A0A964RNM2</accession>
<feature type="transmembrane region" description="Helical" evidence="1">
    <location>
        <begin position="91"/>
        <end position="112"/>
    </location>
</feature>
<dbReference type="AlphaFoldDB" id="A0A964RNM2"/>
<name>A0A964RNM2_9CLOT</name>
<proteinExistence type="predicted"/>
<keyword evidence="1" id="KW-0812">Transmembrane</keyword>
<dbReference type="EMBL" id="WSRQ01000023">
    <property type="protein sequence ID" value="MVX64924.1"/>
    <property type="molecule type" value="Genomic_DNA"/>
</dbReference>
<keyword evidence="1" id="KW-1133">Transmembrane helix</keyword>
<gene>
    <name evidence="2" type="ORF">GKZ28_14610</name>
</gene>
<protein>
    <submittedName>
        <fullName evidence="2">Uncharacterized protein</fullName>
    </submittedName>
</protein>
<dbReference type="RefSeq" id="WP_160359748.1">
    <property type="nucleotide sequence ID" value="NZ_WSRQ01000023.1"/>
</dbReference>
<feature type="transmembrane region" description="Helical" evidence="1">
    <location>
        <begin position="41"/>
        <end position="70"/>
    </location>
</feature>
<organism evidence="2 3">
    <name type="scientific">Clostridium chromiireducens</name>
    <dbReference type="NCBI Taxonomy" id="225345"/>
    <lineage>
        <taxon>Bacteria</taxon>
        <taxon>Bacillati</taxon>
        <taxon>Bacillota</taxon>
        <taxon>Clostridia</taxon>
        <taxon>Eubacteriales</taxon>
        <taxon>Clostridiaceae</taxon>
        <taxon>Clostridium</taxon>
    </lineage>
</organism>
<sequence length="174" mass="19613">MSGNKNKNKETFPKCQDGKPCKLLAEYQDIPNKYGSLKFRAVYSIISFFILGFNQVAGTSFFTSLLMYTVPILYDNIKFSPSEKSRRGIKYILEFVLWCQVLIGILGMIGILQCINDGGLSIKVSSSNLIFEGFEFKLFILWLTIGIDVILTVADTLLARPRIPQLIIEGQLNL</sequence>